<organism evidence="2 3">
    <name type="scientific">Chaetomium fimeti</name>
    <dbReference type="NCBI Taxonomy" id="1854472"/>
    <lineage>
        <taxon>Eukaryota</taxon>
        <taxon>Fungi</taxon>
        <taxon>Dikarya</taxon>
        <taxon>Ascomycota</taxon>
        <taxon>Pezizomycotina</taxon>
        <taxon>Sordariomycetes</taxon>
        <taxon>Sordariomycetidae</taxon>
        <taxon>Sordariales</taxon>
        <taxon>Chaetomiaceae</taxon>
        <taxon>Chaetomium</taxon>
    </lineage>
</organism>
<evidence type="ECO:0000313" key="2">
    <source>
        <dbReference type="EMBL" id="KAK3298941.1"/>
    </source>
</evidence>
<keyword evidence="3" id="KW-1185">Reference proteome</keyword>
<evidence type="ECO:0000256" key="1">
    <source>
        <dbReference type="SAM" id="MobiDB-lite"/>
    </source>
</evidence>
<gene>
    <name evidence="2" type="ORF">B0H64DRAFT_472144</name>
</gene>
<comment type="caution">
    <text evidence="2">The sequence shown here is derived from an EMBL/GenBank/DDBJ whole genome shotgun (WGS) entry which is preliminary data.</text>
</comment>
<protein>
    <recommendedName>
        <fullName evidence="4">FAD/NAD(P)-binding domain-containing protein</fullName>
    </recommendedName>
</protein>
<dbReference type="EMBL" id="JAUEPN010000002">
    <property type="protein sequence ID" value="KAK3298941.1"/>
    <property type="molecule type" value="Genomic_DNA"/>
</dbReference>
<feature type="region of interest" description="Disordered" evidence="1">
    <location>
        <begin position="202"/>
        <end position="251"/>
    </location>
</feature>
<dbReference type="InterPro" id="IPR036188">
    <property type="entry name" value="FAD/NAD-bd_sf"/>
</dbReference>
<dbReference type="RefSeq" id="XP_062662455.1">
    <property type="nucleotide sequence ID" value="XM_062807922.1"/>
</dbReference>
<dbReference type="InterPro" id="IPR053275">
    <property type="entry name" value="Agnestin_monoxygenase"/>
</dbReference>
<evidence type="ECO:0000313" key="3">
    <source>
        <dbReference type="Proteomes" id="UP001278766"/>
    </source>
</evidence>
<dbReference type="PANTHER" id="PTHR38688">
    <property type="entry name" value="PYR_REDOX_2 DOMAIN-CONTAINING PROTEIN"/>
    <property type="match status" value="1"/>
</dbReference>
<feature type="compositionally biased region" description="Low complexity" evidence="1">
    <location>
        <begin position="211"/>
        <end position="229"/>
    </location>
</feature>
<dbReference type="AlphaFoldDB" id="A0AAE0HNM7"/>
<reference evidence="2" key="1">
    <citation type="journal article" date="2023" name="Mol. Phylogenet. Evol.">
        <title>Genome-scale phylogeny and comparative genomics of the fungal order Sordariales.</title>
        <authorList>
            <person name="Hensen N."/>
            <person name="Bonometti L."/>
            <person name="Westerberg I."/>
            <person name="Brannstrom I.O."/>
            <person name="Guillou S."/>
            <person name="Cros-Aarteil S."/>
            <person name="Calhoun S."/>
            <person name="Haridas S."/>
            <person name="Kuo A."/>
            <person name="Mondo S."/>
            <person name="Pangilinan J."/>
            <person name="Riley R."/>
            <person name="LaButti K."/>
            <person name="Andreopoulos B."/>
            <person name="Lipzen A."/>
            <person name="Chen C."/>
            <person name="Yan M."/>
            <person name="Daum C."/>
            <person name="Ng V."/>
            <person name="Clum A."/>
            <person name="Steindorff A."/>
            <person name="Ohm R.A."/>
            <person name="Martin F."/>
            <person name="Silar P."/>
            <person name="Natvig D.O."/>
            <person name="Lalanne C."/>
            <person name="Gautier V."/>
            <person name="Ament-Velasquez S.L."/>
            <person name="Kruys A."/>
            <person name="Hutchinson M.I."/>
            <person name="Powell A.J."/>
            <person name="Barry K."/>
            <person name="Miller A.N."/>
            <person name="Grigoriev I.V."/>
            <person name="Debuchy R."/>
            <person name="Gladieux P."/>
            <person name="Hiltunen Thoren M."/>
            <person name="Johannesson H."/>
        </authorList>
    </citation>
    <scope>NUCLEOTIDE SEQUENCE</scope>
    <source>
        <strain evidence="2">CBS 168.71</strain>
    </source>
</reference>
<evidence type="ECO:0008006" key="4">
    <source>
        <dbReference type="Google" id="ProtNLM"/>
    </source>
</evidence>
<dbReference type="Proteomes" id="UP001278766">
    <property type="component" value="Unassembled WGS sequence"/>
</dbReference>
<feature type="compositionally biased region" description="Basic residues" evidence="1">
    <location>
        <begin position="230"/>
        <end position="251"/>
    </location>
</feature>
<accession>A0AAE0HNM7</accession>
<dbReference type="GeneID" id="87844870"/>
<proteinExistence type="predicted"/>
<dbReference type="PANTHER" id="PTHR38688:SF1">
    <property type="entry name" value="FAD_NAD(P)-BINDING DOMAIN-CONTAINING PROTEIN"/>
    <property type="match status" value="1"/>
</dbReference>
<sequence>MQPLTRRRCCSHLRGGALSIFRSALRQSLKPSSPNTFYSPLPFWLVRRNHNVTNAVNAPQNSQNADAIVVGGGAAGIAVVGNLLEVMPQGRIVWIDRSFMGGSIGQLYREVPSYSPAGDFLQYAQALKLFRDICDAAPKPNVMTTLQSLDPEMTCPLHHAADMLTFISDNLIQHPRVEPVLGTVTHSVRDPKARQWTITLTPNHDIGTITPDPQQQQQDLSQQQQQQQHQHQHLHQHLQHPPHSQHHPQKYKHTAPLLIYCTGTRPKTTDLPLPLSRLTLDTCLSPTRLSRLLAADRPRTVAVIGSGHAAVLVLRGLVGLVEAGSHPLLRVRWFVRDGIGRGMGGGFGGIGGVGMGGGGGEAVRFAQEMLEGGWLAEEGGQLAEEGERRAEEGAGRFITRLVIPPMEAGHRAMKKGLEGVDYVVEDAGFVRGRLPEVRPGLGVLQGPVGKPKNLVFNAPTGSFYPNGGSRDHVLGLFGAGSAFPDVDRSVAGWGQPAIGVWEFMKSVQRMVPRWVQVSKTRHVVKRDDRDWGGRGKKFRESRYF</sequence>
<dbReference type="SUPFAM" id="SSF51905">
    <property type="entry name" value="FAD/NAD(P)-binding domain"/>
    <property type="match status" value="1"/>
</dbReference>
<name>A0AAE0HNM7_9PEZI</name>
<reference evidence="2" key="2">
    <citation type="submission" date="2023-06" db="EMBL/GenBank/DDBJ databases">
        <authorList>
            <consortium name="Lawrence Berkeley National Laboratory"/>
            <person name="Haridas S."/>
            <person name="Hensen N."/>
            <person name="Bonometti L."/>
            <person name="Westerberg I."/>
            <person name="Brannstrom I.O."/>
            <person name="Guillou S."/>
            <person name="Cros-Aarteil S."/>
            <person name="Calhoun S."/>
            <person name="Kuo A."/>
            <person name="Mondo S."/>
            <person name="Pangilinan J."/>
            <person name="Riley R."/>
            <person name="Labutti K."/>
            <person name="Andreopoulos B."/>
            <person name="Lipzen A."/>
            <person name="Chen C."/>
            <person name="Yanf M."/>
            <person name="Daum C."/>
            <person name="Ng V."/>
            <person name="Clum A."/>
            <person name="Steindorff A."/>
            <person name="Ohm R."/>
            <person name="Martin F."/>
            <person name="Silar P."/>
            <person name="Natvig D."/>
            <person name="Lalanne C."/>
            <person name="Gautier V."/>
            <person name="Ament-Velasquez S.L."/>
            <person name="Kruys A."/>
            <person name="Hutchinson M.I."/>
            <person name="Powell A.J."/>
            <person name="Barry K."/>
            <person name="Miller A.N."/>
            <person name="Grigoriev I.V."/>
            <person name="Debuchy R."/>
            <person name="Gladieux P."/>
            <person name="Thoren M.H."/>
            <person name="Johannesson H."/>
        </authorList>
    </citation>
    <scope>NUCLEOTIDE SEQUENCE</scope>
    <source>
        <strain evidence="2">CBS 168.71</strain>
    </source>
</reference>